<evidence type="ECO:0000313" key="1">
    <source>
        <dbReference type="EMBL" id="KKQ25295.1"/>
    </source>
</evidence>
<name>A0A0G0GGU8_9BACT</name>
<reference evidence="1 2" key="1">
    <citation type="journal article" date="2015" name="Nature">
        <title>rRNA introns, odd ribosomes, and small enigmatic genomes across a large radiation of phyla.</title>
        <authorList>
            <person name="Brown C.T."/>
            <person name="Hug L.A."/>
            <person name="Thomas B.C."/>
            <person name="Sharon I."/>
            <person name="Castelle C.J."/>
            <person name="Singh A."/>
            <person name="Wilkins M.J."/>
            <person name="Williams K.H."/>
            <person name="Banfield J.F."/>
        </authorList>
    </citation>
    <scope>NUCLEOTIDE SEQUENCE [LARGE SCALE GENOMIC DNA]</scope>
</reference>
<protein>
    <submittedName>
        <fullName evidence="1">Uncharacterized protein</fullName>
    </submittedName>
</protein>
<evidence type="ECO:0000313" key="2">
    <source>
        <dbReference type="Proteomes" id="UP000034917"/>
    </source>
</evidence>
<dbReference type="AlphaFoldDB" id="A0A0G0GGU8"/>
<gene>
    <name evidence="1" type="ORF">US40_C0009G0001</name>
</gene>
<feature type="non-terminal residue" evidence="1">
    <location>
        <position position="1"/>
    </location>
</feature>
<dbReference type="EMBL" id="LBSV01000009">
    <property type="protein sequence ID" value="KKQ25295.1"/>
    <property type="molecule type" value="Genomic_DNA"/>
</dbReference>
<accession>A0A0G0GGU8</accession>
<sequence>STADFLSLLVKPKKIGEIFWEERKLIINKTNKIKRYQENGFFE</sequence>
<comment type="caution">
    <text evidence="1">The sequence shown here is derived from an EMBL/GenBank/DDBJ whole genome shotgun (WGS) entry which is preliminary data.</text>
</comment>
<dbReference type="Proteomes" id="UP000034917">
    <property type="component" value="Unassembled WGS sequence"/>
</dbReference>
<organism evidence="1 2">
    <name type="scientific">Candidatus Roizmanbacteria bacterium GW2011_GWC2_37_13</name>
    <dbReference type="NCBI Taxonomy" id="1618486"/>
    <lineage>
        <taxon>Bacteria</taxon>
        <taxon>Candidatus Roizmaniibacteriota</taxon>
    </lineage>
</organism>
<proteinExistence type="predicted"/>